<dbReference type="PANTHER" id="PTHR43774">
    <property type="entry name" value="PEPTIDE METHIONINE SULFOXIDE REDUCTASE"/>
    <property type="match status" value="1"/>
</dbReference>
<dbReference type="Proteomes" id="UP000663826">
    <property type="component" value="Unassembled WGS sequence"/>
</dbReference>
<proteinExistence type="inferred from homology"/>
<organism evidence="6 7">
    <name type="scientific">Rhizoctonia solani</name>
    <dbReference type="NCBI Taxonomy" id="456999"/>
    <lineage>
        <taxon>Eukaryota</taxon>
        <taxon>Fungi</taxon>
        <taxon>Dikarya</taxon>
        <taxon>Basidiomycota</taxon>
        <taxon>Agaricomycotina</taxon>
        <taxon>Agaricomycetes</taxon>
        <taxon>Cantharellales</taxon>
        <taxon>Ceratobasidiaceae</taxon>
        <taxon>Rhizoctonia</taxon>
    </lineage>
</organism>
<dbReference type="InterPro" id="IPR036509">
    <property type="entry name" value="Met_Sox_Rdtase_MsrA_sf"/>
</dbReference>
<sequence length="453" mass="51021">MASSDKVEVATFASGCFWGTEHIFVKHYKDKGLLKSQVGFTGGDVANPTYRQVCNKDTGHAEAARIEFDPAQLGYAELVEFFYRTHNPTTLDRQGNDVGPQYRSAIFTHSPEQERIAKEVTAEVQAKHFDPKGLKIVTSILPAGDWWAADESHQLYLFKNPNFAPADFYCFSAHRELKSVQISNGFVSTGEDEVENWMDRLPELLVFTNLTHFLFKSEAMGNNDSYIEAMTSLLESSPSLESLILNIEDVGKSAWAYSLTPVLEALGDQFVLPRLRTLRILGDVETEWYRFADDTTYPLRAFLVRHPRIRNFGIGLSPDGELYDGIDPDLLAELLPSVQHLAFPMFLCESVVTSKLALQIETLAITNLYLYDDDPFGPTFEVLCEDSLPKLRTLEIWASGGCEYKLETEVVEAFLLAAKELEVLDFEIQVDDIDEFESLLGTTDNLCRKSTSR</sequence>
<evidence type="ECO:0000256" key="1">
    <source>
        <dbReference type="ARBA" id="ARBA00005591"/>
    </source>
</evidence>
<feature type="domain" description="Peptide methionine sulphoxide reductase MsrA" evidence="5">
    <location>
        <begin position="10"/>
        <end position="162"/>
    </location>
</feature>
<dbReference type="EMBL" id="CAJMWQ010001291">
    <property type="protein sequence ID" value="CAE6444589.1"/>
    <property type="molecule type" value="Genomic_DNA"/>
</dbReference>
<evidence type="ECO:0000313" key="7">
    <source>
        <dbReference type="Proteomes" id="UP000663826"/>
    </source>
</evidence>
<name>A0A8H3GCD7_9AGAM</name>
<keyword evidence="3" id="KW-0560">Oxidoreductase</keyword>
<accession>A0A8H3GCD7</accession>
<dbReference type="EC" id="1.8.4.11" evidence="2"/>
<comment type="caution">
    <text evidence="6">The sequence shown here is derived from an EMBL/GenBank/DDBJ whole genome shotgun (WGS) entry which is preliminary data.</text>
</comment>
<evidence type="ECO:0000259" key="5">
    <source>
        <dbReference type="Pfam" id="PF01625"/>
    </source>
</evidence>
<evidence type="ECO:0000256" key="3">
    <source>
        <dbReference type="ARBA" id="ARBA00023002"/>
    </source>
</evidence>
<dbReference type="GO" id="GO:0008113">
    <property type="term" value="F:peptide-methionine (S)-S-oxide reductase activity"/>
    <property type="evidence" value="ECO:0007669"/>
    <property type="project" value="UniProtKB-EC"/>
</dbReference>
<dbReference type="Pfam" id="PF01625">
    <property type="entry name" value="PMSR"/>
    <property type="match status" value="1"/>
</dbReference>
<evidence type="ECO:0000256" key="2">
    <source>
        <dbReference type="ARBA" id="ARBA00012502"/>
    </source>
</evidence>
<protein>
    <recommendedName>
        <fullName evidence="2">peptide-methionine (S)-S-oxide reductase</fullName>
        <ecNumber evidence="2">1.8.4.11</ecNumber>
    </recommendedName>
    <alternativeName>
        <fullName evidence="4">Peptide-methionine (S)-S-oxide reductase</fullName>
    </alternativeName>
</protein>
<dbReference type="NCBIfam" id="TIGR00401">
    <property type="entry name" value="msrA"/>
    <property type="match status" value="1"/>
</dbReference>
<dbReference type="InterPro" id="IPR002569">
    <property type="entry name" value="Met_Sox_Rdtase_MsrA_dom"/>
</dbReference>
<reference evidence="6" key="1">
    <citation type="submission" date="2021-01" db="EMBL/GenBank/DDBJ databases">
        <authorList>
            <person name="Kaushik A."/>
        </authorList>
    </citation>
    <scope>NUCLEOTIDE SEQUENCE</scope>
    <source>
        <strain evidence="6">AG1-1B</strain>
    </source>
</reference>
<dbReference type="Gene3D" id="3.30.1060.10">
    <property type="entry name" value="Peptide methionine sulphoxide reductase MsrA"/>
    <property type="match status" value="1"/>
</dbReference>
<dbReference type="HAMAP" id="MF_01401">
    <property type="entry name" value="MsrA"/>
    <property type="match status" value="1"/>
</dbReference>
<evidence type="ECO:0000313" key="6">
    <source>
        <dbReference type="EMBL" id="CAE6444589.1"/>
    </source>
</evidence>
<dbReference type="AlphaFoldDB" id="A0A8H3GCD7"/>
<comment type="similarity">
    <text evidence="1">Belongs to the MsrA Met sulfoxide reductase family.</text>
</comment>
<dbReference type="SUPFAM" id="SSF55068">
    <property type="entry name" value="Peptide methionine sulfoxide reductase"/>
    <property type="match status" value="1"/>
</dbReference>
<dbReference type="PANTHER" id="PTHR43774:SF1">
    <property type="entry name" value="PEPTIDE METHIONINE SULFOXIDE REDUCTASE MSRA 2"/>
    <property type="match status" value="1"/>
</dbReference>
<gene>
    <name evidence="6" type="ORF">RDB_LOCUS73343</name>
</gene>
<evidence type="ECO:0000256" key="4">
    <source>
        <dbReference type="ARBA" id="ARBA00030643"/>
    </source>
</evidence>